<dbReference type="RefSeq" id="WP_087554087.1">
    <property type="nucleotide sequence ID" value="NZ_CP033133.1"/>
</dbReference>
<gene>
    <name evidence="1" type="ORF">CDG68_19415</name>
</gene>
<reference evidence="1 2" key="1">
    <citation type="submission" date="2018-10" db="EMBL/GenBank/DDBJ databases">
        <title>The complete genome of Acinetobacter wuhouensis strain WCHAW010062.</title>
        <authorList>
            <person name="Hu Y."/>
            <person name="Long H."/>
            <person name="Feng Y."/>
            <person name="Zong Z."/>
        </authorList>
    </citation>
    <scope>NUCLEOTIDE SEQUENCE [LARGE SCALE GENOMIC DNA]</scope>
    <source>
        <strain evidence="1 2">WCHAW010062</strain>
    </source>
</reference>
<dbReference type="EMBL" id="CP033133">
    <property type="protein sequence ID" value="AYO55678.1"/>
    <property type="molecule type" value="Genomic_DNA"/>
</dbReference>
<evidence type="ECO:0000313" key="2">
    <source>
        <dbReference type="Proteomes" id="UP000279962"/>
    </source>
</evidence>
<name>A0A3G2T5Y4_9GAMM</name>
<proteinExistence type="predicted"/>
<dbReference type="Proteomes" id="UP000279962">
    <property type="component" value="Chromosome"/>
</dbReference>
<dbReference type="AlphaFoldDB" id="A0A3G2T5Y4"/>
<accession>A0A3G2T5Y4</accession>
<evidence type="ECO:0000313" key="1">
    <source>
        <dbReference type="EMBL" id="AYO55678.1"/>
    </source>
</evidence>
<sequence>MIKINMIPLHGIDIENIGHIALGQSQTELIHLLGQPAEHSDAVQLYYDQYELRIDLNQNKSIEFIEFINGPYPEKTKLSIYGVDPFQIDANNLIQLLTEKNNGYVDLSEADYCFTFLNISVGIWRQYTEQDVMENITEMKKNNEYLENQDWLLADLDKAKHFWTIGLGEKNYYHDSE</sequence>
<protein>
    <submittedName>
        <fullName evidence="1">Uncharacterized protein</fullName>
    </submittedName>
</protein>
<organism evidence="1 2">
    <name type="scientific">Acinetobacter wuhouensis</name>
    <dbReference type="NCBI Taxonomy" id="1879050"/>
    <lineage>
        <taxon>Bacteria</taxon>
        <taxon>Pseudomonadati</taxon>
        <taxon>Pseudomonadota</taxon>
        <taxon>Gammaproteobacteria</taxon>
        <taxon>Moraxellales</taxon>
        <taxon>Moraxellaceae</taxon>
        <taxon>Acinetobacter</taxon>
    </lineage>
</organism>